<evidence type="ECO:0000313" key="3">
    <source>
        <dbReference type="Proteomes" id="UP001153269"/>
    </source>
</evidence>
<dbReference type="AlphaFoldDB" id="A0A9N7YQ23"/>
<evidence type="ECO:0000313" key="2">
    <source>
        <dbReference type="EMBL" id="CAB1433261.1"/>
    </source>
</evidence>
<feature type="region of interest" description="Disordered" evidence="1">
    <location>
        <begin position="112"/>
        <end position="148"/>
    </location>
</feature>
<keyword evidence="3" id="KW-1185">Reference proteome</keyword>
<comment type="caution">
    <text evidence="2">The sequence shown here is derived from an EMBL/GenBank/DDBJ whole genome shotgun (WGS) entry which is preliminary data.</text>
</comment>
<organism evidence="2 3">
    <name type="scientific">Pleuronectes platessa</name>
    <name type="common">European plaice</name>
    <dbReference type="NCBI Taxonomy" id="8262"/>
    <lineage>
        <taxon>Eukaryota</taxon>
        <taxon>Metazoa</taxon>
        <taxon>Chordata</taxon>
        <taxon>Craniata</taxon>
        <taxon>Vertebrata</taxon>
        <taxon>Euteleostomi</taxon>
        <taxon>Actinopterygii</taxon>
        <taxon>Neopterygii</taxon>
        <taxon>Teleostei</taxon>
        <taxon>Neoteleostei</taxon>
        <taxon>Acanthomorphata</taxon>
        <taxon>Carangaria</taxon>
        <taxon>Pleuronectiformes</taxon>
        <taxon>Pleuronectoidei</taxon>
        <taxon>Pleuronectidae</taxon>
        <taxon>Pleuronectes</taxon>
    </lineage>
</organism>
<proteinExistence type="predicted"/>
<evidence type="ECO:0000256" key="1">
    <source>
        <dbReference type="SAM" id="MobiDB-lite"/>
    </source>
</evidence>
<reference evidence="2" key="1">
    <citation type="submission" date="2020-03" db="EMBL/GenBank/DDBJ databases">
        <authorList>
            <person name="Weist P."/>
        </authorList>
    </citation>
    <scope>NUCLEOTIDE SEQUENCE</scope>
</reference>
<name>A0A9N7YQ23_PLEPL</name>
<dbReference type="EMBL" id="CADEAL010001544">
    <property type="protein sequence ID" value="CAB1433261.1"/>
    <property type="molecule type" value="Genomic_DNA"/>
</dbReference>
<dbReference type="Proteomes" id="UP001153269">
    <property type="component" value="Unassembled WGS sequence"/>
</dbReference>
<gene>
    <name evidence="2" type="ORF">PLEPLA_LOCUS21350</name>
</gene>
<sequence length="211" mass="24166">MQDARFTWWTLEDQPVAQLALHSAACDRGAEARGRCRIEAERRTRTIGGRATAIKKAEQHVKQHESKHIRKKEKFTVGGFGGLTVAAGHRGQRSWRLHSALLQCRRLARRVSHGGQKENRSLESSGRRWRGRSYPNLDGLEDARSKTAITTLAGPATLVMDKERARGARLQEHEESSNRVEIESDRDYESCWLVGSRRVEEIEEERDERRE</sequence>
<protein>
    <submittedName>
        <fullName evidence="2">Uncharacterized protein</fullName>
    </submittedName>
</protein>
<accession>A0A9N7YQ23</accession>